<organism evidence="4 5">
    <name type="scientific">Pelotomaculum isophthalicicum JI</name>
    <dbReference type="NCBI Taxonomy" id="947010"/>
    <lineage>
        <taxon>Bacteria</taxon>
        <taxon>Bacillati</taxon>
        <taxon>Bacillota</taxon>
        <taxon>Clostridia</taxon>
        <taxon>Eubacteriales</taxon>
        <taxon>Desulfotomaculaceae</taxon>
        <taxon>Pelotomaculum</taxon>
    </lineage>
</organism>
<keyword evidence="2" id="KW-0560">Oxidoreductase</keyword>
<dbReference type="Pfam" id="PF00881">
    <property type="entry name" value="Nitroreductase"/>
    <property type="match status" value="1"/>
</dbReference>
<comment type="similarity">
    <text evidence="1">Belongs to the nitroreductase family.</text>
</comment>
<evidence type="ECO:0000313" key="5">
    <source>
        <dbReference type="Proteomes" id="UP001154312"/>
    </source>
</evidence>
<dbReference type="EMBL" id="JAKOAV010000003">
    <property type="protein sequence ID" value="MDF9407320.1"/>
    <property type="molecule type" value="Genomic_DNA"/>
</dbReference>
<evidence type="ECO:0000259" key="3">
    <source>
        <dbReference type="Pfam" id="PF00881"/>
    </source>
</evidence>
<dbReference type="GO" id="GO:0016491">
    <property type="term" value="F:oxidoreductase activity"/>
    <property type="evidence" value="ECO:0007669"/>
    <property type="project" value="UniProtKB-KW"/>
</dbReference>
<dbReference type="InterPro" id="IPR029479">
    <property type="entry name" value="Nitroreductase"/>
</dbReference>
<name>A0A9X4H0M0_9FIRM</name>
<gene>
    <name evidence="4" type="ORF">L7E55_02930</name>
</gene>
<dbReference type="PANTHER" id="PTHR43673:SF10">
    <property type="entry name" value="NADH DEHYDROGENASE_NAD(P)H NITROREDUCTASE XCC3605-RELATED"/>
    <property type="match status" value="1"/>
</dbReference>
<proteinExistence type="inferred from homology"/>
<accession>A0A9X4H0M0</accession>
<dbReference type="AlphaFoldDB" id="A0A9X4H0M0"/>
<dbReference type="SUPFAM" id="SSF55469">
    <property type="entry name" value="FMN-dependent nitroreductase-like"/>
    <property type="match status" value="1"/>
</dbReference>
<comment type="caution">
    <text evidence="4">The sequence shown here is derived from an EMBL/GenBank/DDBJ whole genome shotgun (WGS) entry which is preliminary data.</text>
</comment>
<dbReference type="Gene3D" id="3.40.109.10">
    <property type="entry name" value="NADH Oxidase"/>
    <property type="match status" value="1"/>
</dbReference>
<dbReference type="PANTHER" id="PTHR43673">
    <property type="entry name" value="NAD(P)H NITROREDUCTASE YDGI-RELATED"/>
    <property type="match status" value="1"/>
</dbReference>
<dbReference type="Proteomes" id="UP001154312">
    <property type="component" value="Unassembled WGS sequence"/>
</dbReference>
<keyword evidence="5" id="KW-1185">Reference proteome</keyword>
<dbReference type="InterPro" id="IPR000415">
    <property type="entry name" value="Nitroreductase-like"/>
</dbReference>
<dbReference type="RefSeq" id="WP_277442529.1">
    <property type="nucleotide sequence ID" value="NZ_JAKOAV010000003.1"/>
</dbReference>
<evidence type="ECO:0000256" key="1">
    <source>
        <dbReference type="ARBA" id="ARBA00007118"/>
    </source>
</evidence>
<feature type="domain" description="Nitroreductase" evidence="3">
    <location>
        <begin position="2"/>
        <end position="126"/>
    </location>
</feature>
<sequence length="152" mass="16693">MKRVLEAARLAPSWKNLQCWRFIVVCSEESKNGILTAIPDANPGKKAIATAPVAIVLCADPQSSGVMGDRYYYLVDSGIAMEHLVLAASAEGLGTCWIGVFDENIVKSALAIPVGWRVVAMTPLGYPDQESSPRPRKKINEIVFREKWNSNF</sequence>
<evidence type="ECO:0000313" key="4">
    <source>
        <dbReference type="EMBL" id="MDF9407320.1"/>
    </source>
</evidence>
<protein>
    <submittedName>
        <fullName evidence="4">Nitroreductase family protein</fullName>
    </submittedName>
</protein>
<evidence type="ECO:0000256" key="2">
    <source>
        <dbReference type="ARBA" id="ARBA00023002"/>
    </source>
</evidence>
<reference evidence="4" key="1">
    <citation type="submission" date="2022-02" db="EMBL/GenBank/DDBJ databases">
        <authorList>
            <person name="Leng L."/>
        </authorList>
    </citation>
    <scope>NUCLEOTIDE SEQUENCE</scope>
    <source>
        <strain evidence="4">JI</strain>
    </source>
</reference>